<protein>
    <submittedName>
        <fullName evidence="1">Uncharacterized protein</fullName>
    </submittedName>
</protein>
<keyword evidence="2" id="KW-1185">Reference proteome</keyword>
<evidence type="ECO:0000313" key="1">
    <source>
        <dbReference type="EMBL" id="EKD12704.1"/>
    </source>
</evidence>
<organism evidence="1 2">
    <name type="scientific">Marssonina brunnea f. sp. multigermtubi (strain MB_m1)</name>
    <name type="common">Marssonina leaf spot fungus</name>
    <dbReference type="NCBI Taxonomy" id="1072389"/>
    <lineage>
        <taxon>Eukaryota</taxon>
        <taxon>Fungi</taxon>
        <taxon>Dikarya</taxon>
        <taxon>Ascomycota</taxon>
        <taxon>Pezizomycotina</taxon>
        <taxon>Leotiomycetes</taxon>
        <taxon>Helotiales</taxon>
        <taxon>Drepanopezizaceae</taxon>
        <taxon>Drepanopeziza</taxon>
    </lineage>
</organism>
<name>K1XJX2_MARBU</name>
<evidence type="ECO:0000313" key="2">
    <source>
        <dbReference type="Proteomes" id="UP000006753"/>
    </source>
</evidence>
<proteinExistence type="predicted"/>
<dbReference type="EMBL" id="JH921454">
    <property type="protein sequence ID" value="EKD12704.1"/>
    <property type="molecule type" value="Genomic_DNA"/>
</dbReference>
<gene>
    <name evidence="1" type="ORF">MBM_08933</name>
</gene>
<sequence length="368" mass="41366">MTLPTHATHYAFIGTPTENMQQVQQDGKINWNLPTSGGHGAPVYQPNRTGFSVYDEGHHHRLITSGDSGGSNQANLAASASIFLPVDERDERRRGIWALSRGRLDLLWEHYHAGGLPPPSTWLPRHLSTWLQRNWFSIYRLRQQSNTRHGIFDCAWIGPQVRGCQTTAQQSSYLELGRPICLRWGVYARRGMHRDIRAEEGIPRRRESTGSTLRFCTNLEPFPHPGDHTSGAIDRMEKGSNWSAPAGLYPRDLDVAGKLLPMHWVSEFSLKRKARTPLGRDIAISALHKFGPGKAIFDPRLGTNAATHGQPISLPVQITVDLKSWSRLVSTVDHSLISLRRHFPSFHSAIRDDPEQESLDHSRLDLAA</sequence>
<reference evidence="1 2" key="1">
    <citation type="journal article" date="2012" name="BMC Genomics">
        <title>Sequencing the genome of Marssonina brunnea reveals fungus-poplar co-evolution.</title>
        <authorList>
            <person name="Zhu S."/>
            <person name="Cao Y.-Z."/>
            <person name="Jiang C."/>
            <person name="Tan B.-Y."/>
            <person name="Wang Z."/>
            <person name="Feng S."/>
            <person name="Zhang L."/>
            <person name="Su X.-H."/>
            <person name="Brejova B."/>
            <person name="Vinar T."/>
            <person name="Xu M."/>
            <person name="Wang M.-X."/>
            <person name="Zhang S.-G."/>
            <person name="Huang M.-R."/>
            <person name="Wu R."/>
            <person name="Zhou Y."/>
        </authorList>
    </citation>
    <scope>NUCLEOTIDE SEQUENCE [LARGE SCALE GENOMIC DNA]</scope>
    <source>
        <strain evidence="1 2">MB_m1</strain>
    </source>
</reference>
<accession>K1XJX2</accession>
<dbReference type="GeneID" id="18764868"/>
<dbReference type="InParanoid" id="K1XJX2"/>
<dbReference type="Proteomes" id="UP000006753">
    <property type="component" value="Unassembled WGS sequence"/>
</dbReference>
<dbReference type="AlphaFoldDB" id="K1XJX2"/>
<dbReference type="KEGG" id="mbe:MBM_08933"/>
<dbReference type="HOGENOM" id="CLU_752422_0_0_1"/>